<sequence>MFDFISATPAAGSVINALAVIAGSLIGLIIKKRLPERITMVAFQVIGLSVLTLGIQMTLQSKNVLIMILSLLLGAILGEALELEDRLQNGLKGLRTRMIERGWQFGGDHLVEGFLTAFLLFCMGSMAILGAFEEGVGKPPNLLLVKSMMDLVSSIALASTLGIGVLFSAIPLLLYQGGLTLGAFYLNSFISNALIDEITAVGGVLLLGLGFSLLHLKHFKVFNMIPSLLLVVIFSLFL</sequence>
<dbReference type="InterPro" id="IPR007563">
    <property type="entry name" value="DUF554"/>
</dbReference>
<keyword evidence="1" id="KW-0812">Transmembrane</keyword>
<dbReference type="RefSeq" id="WP_213697403.1">
    <property type="nucleotide sequence ID" value="NZ_DURU01000073.1"/>
</dbReference>
<comment type="caution">
    <text evidence="2">The sequence shown here is derived from an EMBL/GenBank/DDBJ whole genome shotgun (WGS) entry which is preliminary data.</text>
</comment>
<organism evidence="2 3">
    <name type="scientific">Acetomicrobium hydrogeniformans</name>
    <dbReference type="NCBI Taxonomy" id="649746"/>
    <lineage>
        <taxon>Bacteria</taxon>
        <taxon>Thermotogati</taxon>
        <taxon>Synergistota</taxon>
        <taxon>Synergistia</taxon>
        <taxon>Synergistales</taxon>
        <taxon>Acetomicrobiaceae</taxon>
        <taxon>Acetomicrobium</taxon>
    </lineage>
</organism>
<keyword evidence="1" id="KW-0472">Membrane</keyword>
<reference evidence="2 3" key="1">
    <citation type="journal article" date="2020" name="Biotechnol. Biofuels">
        <title>New insights from the biogas microbiome by comprehensive genome-resolved metagenomics of nearly 1600 species originating from multiple anaerobic digesters.</title>
        <authorList>
            <person name="Campanaro S."/>
            <person name="Treu L."/>
            <person name="Rodriguez-R L.M."/>
            <person name="Kovalovszki A."/>
            <person name="Ziels R.M."/>
            <person name="Maus I."/>
            <person name="Zhu X."/>
            <person name="Kougias P.G."/>
            <person name="Basile A."/>
            <person name="Luo G."/>
            <person name="Schluter A."/>
            <person name="Konstantinidis K.T."/>
            <person name="Angelidaki I."/>
        </authorList>
    </citation>
    <scope>NUCLEOTIDE SEQUENCE [LARGE SCALE GENOMIC DNA]</scope>
    <source>
        <strain evidence="2">AS25fmACSIPFO_94</strain>
    </source>
</reference>
<feature type="transmembrane region" description="Helical" evidence="1">
    <location>
        <begin position="110"/>
        <end position="132"/>
    </location>
</feature>
<evidence type="ECO:0000313" key="2">
    <source>
        <dbReference type="EMBL" id="HHZ04221.1"/>
    </source>
</evidence>
<evidence type="ECO:0000256" key="1">
    <source>
        <dbReference type="SAM" id="Phobius"/>
    </source>
</evidence>
<dbReference type="EMBL" id="DURU01000073">
    <property type="protein sequence ID" value="HHZ04221.1"/>
    <property type="molecule type" value="Genomic_DNA"/>
</dbReference>
<name>A0A7V6ZE76_9BACT</name>
<dbReference type="PANTHER" id="PTHR36111:SF2">
    <property type="entry name" value="INNER MEMBRANE PROTEIN"/>
    <property type="match status" value="1"/>
</dbReference>
<dbReference type="PANTHER" id="PTHR36111">
    <property type="entry name" value="INNER MEMBRANE PROTEIN-RELATED"/>
    <property type="match status" value="1"/>
</dbReference>
<proteinExistence type="predicted"/>
<feature type="transmembrane region" description="Helical" evidence="1">
    <location>
        <begin position="194"/>
        <end position="215"/>
    </location>
</feature>
<feature type="transmembrane region" description="Helical" evidence="1">
    <location>
        <begin position="41"/>
        <end position="59"/>
    </location>
</feature>
<dbReference type="AlphaFoldDB" id="A0A7V6ZE76"/>
<feature type="transmembrane region" description="Helical" evidence="1">
    <location>
        <begin position="221"/>
        <end position="237"/>
    </location>
</feature>
<dbReference type="Pfam" id="PF04474">
    <property type="entry name" value="DUF554"/>
    <property type="match status" value="1"/>
</dbReference>
<evidence type="ECO:0000313" key="3">
    <source>
        <dbReference type="Proteomes" id="UP000525027"/>
    </source>
</evidence>
<accession>A0A7V6ZE76</accession>
<protein>
    <submittedName>
        <fullName evidence="2">DUF554 domain-containing protein</fullName>
    </submittedName>
</protein>
<gene>
    <name evidence="2" type="ORF">GX397_04025</name>
</gene>
<feature type="transmembrane region" description="Helical" evidence="1">
    <location>
        <begin position="152"/>
        <end position="174"/>
    </location>
</feature>
<keyword evidence="1" id="KW-1133">Transmembrane helix</keyword>
<feature type="transmembrane region" description="Helical" evidence="1">
    <location>
        <begin position="6"/>
        <end position="29"/>
    </location>
</feature>
<dbReference type="Proteomes" id="UP000525027">
    <property type="component" value="Unassembled WGS sequence"/>
</dbReference>